<dbReference type="AlphaFoldDB" id="A0A4P6JXK4"/>
<organism evidence="3 4">
    <name type="scientific">Ktedonosporobacter rubrisoli</name>
    <dbReference type="NCBI Taxonomy" id="2509675"/>
    <lineage>
        <taxon>Bacteria</taxon>
        <taxon>Bacillati</taxon>
        <taxon>Chloroflexota</taxon>
        <taxon>Ktedonobacteria</taxon>
        <taxon>Ktedonobacterales</taxon>
        <taxon>Ktedonosporobacteraceae</taxon>
        <taxon>Ktedonosporobacter</taxon>
    </lineage>
</organism>
<keyword evidence="4" id="KW-1185">Reference proteome</keyword>
<feature type="region of interest" description="Disordered" evidence="1">
    <location>
        <begin position="1"/>
        <end position="38"/>
    </location>
</feature>
<reference evidence="3 4" key="1">
    <citation type="submission" date="2019-01" db="EMBL/GenBank/DDBJ databases">
        <title>Ktedonosporobacter rubrisoli SCAWS-G2.</title>
        <authorList>
            <person name="Huang Y."/>
            <person name="Yan B."/>
        </authorList>
    </citation>
    <scope>NUCLEOTIDE SEQUENCE [LARGE SCALE GENOMIC DNA]</scope>
    <source>
        <strain evidence="3 4">SCAWS-G2</strain>
    </source>
</reference>
<dbReference type="EMBL" id="CP035758">
    <property type="protein sequence ID" value="QBD80488.1"/>
    <property type="molecule type" value="Genomic_DNA"/>
</dbReference>
<keyword evidence="2" id="KW-1133">Transmembrane helix</keyword>
<dbReference type="OrthoDB" id="146759at2"/>
<keyword evidence="2" id="KW-0472">Membrane</keyword>
<evidence type="ECO:0000313" key="4">
    <source>
        <dbReference type="Proteomes" id="UP000290365"/>
    </source>
</evidence>
<protein>
    <submittedName>
        <fullName evidence="3">Uncharacterized protein</fullName>
    </submittedName>
</protein>
<name>A0A4P6JXK4_KTERU</name>
<sequence length="464" mass="51015">MHNTNPSHRNDDFTEDEIEISDLTAKKPEKEHPSSPIQHFSLKPRYSLRQRRKQLLITSGIIILTLIGLLSSLAPVRNLVLSGLGLTTPEARRLTGDDLFYFQALPSWGTFKLDGKPLTRNPIASTQPPLRLPRGQHTLEWSAKPFKATISCQLSVPPLSNTNSQQACITHALGANDFAENAFSVSFPVTPSLTMLPPEQQQALIGSIQQLFDIQKSSTILEPGELYTYNRATMPAQTADQPMNAHLRFLLDTDTTKPAQCNGLNFGSGCSIAGHDCRQFCTLNWPDASTQPTTYGWHIAAIMRPTWTFDPIGAKADTRQQSASNTQGEQHFVALHITLKQNKWQVAFHPQGASSFDDPNCVPTIGSIMARSSYRYVGKTQQPITWAFLSAANRSIGCLAAAQLPNDTAQASPLREPTAYVIQRFGVLLAVNSAAHQLWPDLPVANKAAQDAAQEIITHTVFIS</sequence>
<dbReference type="RefSeq" id="WP_129891552.1">
    <property type="nucleotide sequence ID" value="NZ_CP035758.1"/>
</dbReference>
<keyword evidence="2" id="KW-0812">Transmembrane</keyword>
<feature type="transmembrane region" description="Helical" evidence="2">
    <location>
        <begin position="55"/>
        <end position="74"/>
    </location>
</feature>
<gene>
    <name evidence="3" type="ORF">EPA93_32750</name>
</gene>
<evidence type="ECO:0000256" key="2">
    <source>
        <dbReference type="SAM" id="Phobius"/>
    </source>
</evidence>
<evidence type="ECO:0000256" key="1">
    <source>
        <dbReference type="SAM" id="MobiDB-lite"/>
    </source>
</evidence>
<evidence type="ECO:0000313" key="3">
    <source>
        <dbReference type="EMBL" id="QBD80488.1"/>
    </source>
</evidence>
<dbReference type="Proteomes" id="UP000290365">
    <property type="component" value="Chromosome"/>
</dbReference>
<accession>A0A4P6JXK4</accession>
<dbReference type="KEGG" id="kbs:EPA93_32750"/>
<proteinExistence type="predicted"/>
<feature type="compositionally biased region" description="Basic and acidic residues" evidence="1">
    <location>
        <begin position="24"/>
        <end position="33"/>
    </location>
</feature>